<feature type="non-terminal residue" evidence="1">
    <location>
        <position position="1"/>
    </location>
</feature>
<dbReference type="EMBL" id="JABFTP020000144">
    <property type="protein sequence ID" value="KAL3281257.1"/>
    <property type="molecule type" value="Genomic_DNA"/>
</dbReference>
<comment type="caution">
    <text evidence="1">The sequence shown here is derived from an EMBL/GenBank/DDBJ whole genome shotgun (WGS) entry which is preliminary data.</text>
</comment>
<sequence>RRIQMRQEFYHSPNESYEVITTKTFDAEGDNEPPITRMGCIPCTTDTGERWLTISRCQQCECQFAISTRICVNICVECKIVFLSTSSRG</sequence>
<organism evidence="1 2">
    <name type="scientific">Cryptolaemus montrouzieri</name>
    <dbReference type="NCBI Taxonomy" id="559131"/>
    <lineage>
        <taxon>Eukaryota</taxon>
        <taxon>Metazoa</taxon>
        <taxon>Ecdysozoa</taxon>
        <taxon>Arthropoda</taxon>
        <taxon>Hexapoda</taxon>
        <taxon>Insecta</taxon>
        <taxon>Pterygota</taxon>
        <taxon>Neoptera</taxon>
        <taxon>Endopterygota</taxon>
        <taxon>Coleoptera</taxon>
        <taxon>Polyphaga</taxon>
        <taxon>Cucujiformia</taxon>
        <taxon>Coccinelloidea</taxon>
        <taxon>Coccinellidae</taxon>
        <taxon>Scymninae</taxon>
        <taxon>Scymnini</taxon>
        <taxon>Cryptolaemus</taxon>
    </lineage>
</organism>
<accession>A0ABD2NRA3</accession>
<protein>
    <submittedName>
        <fullName evidence="1">Uncharacterized protein</fullName>
    </submittedName>
</protein>
<gene>
    <name evidence="1" type="ORF">HHI36_004470</name>
</gene>
<proteinExistence type="predicted"/>
<name>A0ABD2NRA3_9CUCU</name>
<dbReference type="AlphaFoldDB" id="A0ABD2NRA3"/>
<keyword evidence="2" id="KW-1185">Reference proteome</keyword>
<dbReference type="Proteomes" id="UP001516400">
    <property type="component" value="Unassembled WGS sequence"/>
</dbReference>
<reference evidence="1 2" key="1">
    <citation type="journal article" date="2021" name="BMC Biol.">
        <title>Horizontally acquired antibacterial genes associated with adaptive radiation of ladybird beetles.</title>
        <authorList>
            <person name="Li H.S."/>
            <person name="Tang X.F."/>
            <person name="Huang Y.H."/>
            <person name="Xu Z.Y."/>
            <person name="Chen M.L."/>
            <person name="Du X.Y."/>
            <person name="Qiu B.Y."/>
            <person name="Chen P.T."/>
            <person name="Zhang W."/>
            <person name="Slipinski A."/>
            <person name="Escalona H.E."/>
            <person name="Waterhouse R.M."/>
            <person name="Zwick A."/>
            <person name="Pang H."/>
        </authorList>
    </citation>
    <scope>NUCLEOTIDE SEQUENCE [LARGE SCALE GENOMIC DNA]</scope>
    <source>
        <strain evidence="1">SYSU2018</strain>
    </source>
</reference>
<evidence type="ECO:0000313" key="2">
    <source>
        <dbReference type="Proteomes" id="UP001516400"/>
    </source>
</evidence>
<evidence type="ECO:0000313" key="1">
    <source>
        <dbReference type="EMBL" id="KAL3281257.1"/>
    </source>
</evidence>